<accession>H2C8W5</accession>
<name>H2C8W5_9CREN</name>
<organism evidence="1 2">
    <name type="scientific">Metallosphaera yellowstonensis MK1</name>
    <dbReference type="NCBI Taxonomy" id="671065"/>
    <lineage>
        <taxon>Archaea</taxon>
        <taxon>Thermoproteota</taxon>
        <taxon>Thermoprotei</taxon>
        <taxon>Sulfolobales</taxon>
        <taxon>Sulfolobaceae</taxon>
        <taxon>Metallosphaera</taxon>
    </lineage>
</organism>
<dbReference type="STRING" id="671065.MetMK1DRAFT_00030340"/>
<evidence type="ECO:0000313" key="2">
    <source>
        <dbReference type="Proteomes" id="UP000003980"/>
    </source>
</evidence>
<gene>
    <name evidence="1" type="ORF">MetMK1DRAFT_00030340</name>
</gene>
<evidence type="ECO:0000313" key="1">
    <source>
        <dbReference type="EMBL" id="EHP68591.1"/>
    </source>
</evidence>
<reference evidence="1 2" key="1">
    <citation type="submission" date="2012-01" db="EMBL/GenBank/DDBJ databases">
        <title>Improved High-Quality Draft sequence of Metallosphaera yellowstonensis MK1.</title>
        <authorList>
            <consortium name="US DOE Joint Genome Institute"/>
            <person name="Lucas S."/>
            <person name="Han J."/>
            <person name="Cheng J.-F."/>
            <person name="Goodwin L."/>
            <person name="Pitluck S."/>
            <person name="Peters L."/>
            <person name="Teshima H."/>
            <person name="Detter J.C."/>
            <person name="Han C."/>
            <person name="Tapia R."/>
            <person name="Land M."/>
            <person name="Hauser L."/>
            <person name="Kyrpides N."/>
            <person name="Kozubal M."/>
            <person name="Macur R.E."/>
            <person name="Jay Z."/>
            <person name="Inskeep W."/>
            <person name="Woyke T."/>
        </authorList>
    </citation>
    <scope>NUCLEOTIDE SEQUENCE [LARGE SCALE GENOMIC DNA]</scope>
    <source>
        <strain evidence="1 2">MK1</strain>
    </source>
</reference>
<sequence>MNVKLPRIENVYRLDIPRGLQLSVRRVKNTFQLATTAIEQPKVELYPSLRVEGDLWRYQSGNNLVEVEGGKERIIKCNLFECEKAWEVFYAKVDDSIEPILRLGNKYVFDRRVYSKVIRRDSSFLLINGKDSLVLMGGKEIPVEPPLSARFSLAGISLLYQDETLFIDWGGRRTNFNIRGTVLHFQDGDLVYKNEEGALIRNGKAIGICREEAEVVFLSRDRAILSCGKNLMIYYNSGWINLSRDFDIRRSSASENYIVVTDNGKTAVYDMDLFQLFGFKPCTTGVGLRKGIFINESLITSVIDLGELETMTLEVMSEGEGKLKLPKGYEISTLGSVTALDYSRDHEYSNYLIENLGRDSIIDLTIRSPFLEQTFKFELPSANITVSFEGILQCAKDGGKVKVGEGNCVLLGSAMLSKALKSASLLRIDIEGHKFILKLEPNQRYLKVFLSLFLYNIKNIFPLKLTLEVDTKEVYTTELILTRTFVDPPREWRSEIRDLGHVKVRIWRSENDLFVWERKWYTPTYDQKLVINKFTQETKGSKVSLVKVPGKPPFISLGLENVIENVVLKVEGNYLIVEPIVRTLIPLQVYYGTSVYTGFPVKILLPLDPVYNRVIIRSFVGNIIFEKELEMNSLNIALNNAIKVATAIKDRLESIGVL</sequence>
<dbReference type="EMBL" id="JH597770">
    <property type="protein sequence ID" value="EHP68591.1"/>
    <property type="molecule type" value="Genomic_DNA"/>
</dbReference>
<dbReference type="AlphaFoldDB" id="H2C8W5"/>
<protein>
    <submittedName>
        <fullName evidence="1">Uncharacterized protein</fullName>
    </submittedName>
</protein>
<dbReference type="Proteomes" id="UP000003980">
    <property type="component" value="Unassembled WGS sequence"/>
</dbReference>
<keyword evidence="2" id="KW-1185">Reference proteome</keyword>
<dbReference type="eggNOG" id="arCOG05986">
    <property type="taxonomic scope" value="Archaea"/>
</dbReference>
<proteinExistence type="predicted"/>
<dbReference type="NCBIfam" id="NF046072">
    <property type="entry name" value="UpsX"/>
    <property type="match status" value="1"/>
</dbReference>
<dbReference type="HOGENOM" id="CLU_424309_0_0_2"/>